<gene>
    <name evidence="8" type="ORF">SI65_06120</name>
</gene>
<dbReference type="Pfam" id="PF24588">
    <property type="entry name" value="DUF7613"/>
    <property type="match status" value="1"/>
</dbReference>
<dbReference type="FunFam" id="3.40.640.10:FF:000072">
    <property type="entry name" value="Putative cystathionine beta-lyase"/>
    <property type="match status" value="1"/>
</dbReference>
<dbReference type="GO" id="GO:0030170">
    <property type="term" value="F:pyridoxal phosphate binding"/>
    <property type="evidence" value="ECO:0007669"/>
    <property type="project" value="InterPro"/>
</dbReference>
<feature type="region of interest" description="Disordered" evidence="3">
    <location>
        <begin position="1"/>
        <end position="198"/>
    </location>
</feature>
<keyword evidence="9" id="KW-1185">Reference proteome</keyword>
<sequence length="1562" mass="173140">MAGDDPFAFLASTPTAPESKPAGKRSLWKEKFFNRDKNRSSIDQQVEAFLGPTRTTSQSQGSSATPRSTASKWPSPQEVINASAGSDSANYTMMPPKKKNPARQGLKVSFTTATPELIGEGGDESDVPTIEVSIQRKRARSQSQSVPQPNDVPAPPEPVPHKEGTPQLRVDTSTVGPNPPDVTRIIPDSKPPLLQNPQDADFLMTLSLGERGSRLSFRASPESNTFAQRVRQKMQLEEGRALQTRFEDDPPSPAEEEIPPASDQRPGSPASVGSLYETPPFSAIDPTPPANNALQGPPSQGSDSVPPEPPVHKEPTLPFGIKPANTGILHRTPTKAVKAQPKMDDDSPSETSSRPATRDTHEGRPTTRDSNASLYQPQAPRISMRAVANQAGDAAFVEFQQYVARYTSLFRMSAESVKPLMETSLAEWMRAAVWWFLQGRKALEAYARSRGPTSPGGGSTIDARQAVLDLGKSLWINETIFTQHEELTRYGASSVDALQEIVMSTGDKQMADVLGLHQGILNHLRSLSMSIKKNNILAKIVASEAFEPADNLESSVWLRYPFFAPDVSAVLSGAASRSMLVDRSGDGPNMFTMMPLGDTPRHFSYGTMFVDVYVSSAEDDTQQFAIPCALSILRERTDWYVFAAINSQNDLVNVMIQSDRKKGPTWDDVEWQVRSNSMRVRLPRGFELDVMFQEADFKMIWNIVKYTMKTEDSLKPEAGERVIFESTLKVFQYMDPGMPKAFPAEPIERCRLRLFERSTTVTEGTGTRSVHQGFRITVLTSPKVKVLSNARHILGYGSPVVFGLLRGEDGAPAFVLKVTEEGRTRSMLMTFHDVQERTMMHSLLLGVLAKQNEHKTSDVPIRAFSIEQPYDRVSGRAAIIHLQFAAGTVIVIDQQPGMVEHQYGPTILSEHLRALITSEWGSVTDRINLGPGELKLGLDVNNRTGLSLYRPAQQDLTLSVAENLVRPEMPGSLSDFLQAAMVKPMIRRFDFASLAALHDFEAAVTGFRVLYDSIATSFMISRRRMVVPIHKKWEATLTRIQIVRQEKVFQLLAFFNDFPHGKCMNWVLKGTDNMESFMRSGKFWIRFVDAKFALPRKDDDASADFVCLDMPEYPIEHDDISIAFDSETDRANFQAAVPGSVREPSRMGSLRRRARLLDKSQLLSVNAIMHSSFENAGPSTLSLHADDPVNVVTDVAPPLHVATTFRYPDNPEHLVPVADAENYNEDPHTHIYSRLSAPNYTRFEFILSSLLHGHAVSYSSGLSALNAVLVLLNPKRVSIGAGYHGCHGVVEMFSRLTGLKELSLDCPAEELQSGDLILLETPVNPHGTAFDIEAYAKKAHSRGAYLMVDSTFAPPNLQDPFAWGADLVMHSGTKYFGGHSDMLCGVIATKNEDWARQLRKDRLFLGSVMGNMEGWLGVRSLRTLEVRVQRQSQNTDKLVTWLHNALNTPNPAPDSDEAAVQANIESVYHASLQTEPFVRKQMPNGFGPVFSILMKKEDQARRLPSKLSFLQHATSLGGVETLIEWRAMSDPTVDRRLLRISVGLENWEDLRGDLVGAFKEMA</sequence>
<proteinExistence type="predicted"/>
<feature type="compositionally biased region" description="Basic and acidic residues" evidence="3">
    <location>
        <begin position="27"/>
        <end position="40"/>
    </location>
</feature>
<dbReference type="Gene3D" id="3.90.1150.10">
    <property type="entry name" value="Aspartate Aminotransferase, domain 1"/>
    <property type="match status" value="1"/>
</dbReference>
<dbReference type="GO" id="GO:0005737">
    <property type="term" value="C:cytoplasm"/>
    <property type="evidence" value="ECO:0007669"/>
    <property type="project" value="TreeGrafter"/>
</dbReference>
<feature type="compositionally biased region" description="Basic and acidic residues" evidence="3">
    <location>
        <begin position="234"/>
        <end position="248"/>
    </location>
</feature>
<evidence type="ECO:0000256" key="1">
    <source>
        <dbReference type="ARBA" id="ARBA00001933"/>
    </source>
</evidence>
<organism evidence="8 9">
    <name type="scientific">Aspergillus cristatus</name>
    <name type="common">Chinese Fuzhuan brick tea-fermentation fungus</name>
    <name type="synonym">Eurotium cristatum</name>
    <dbReference type="NCBI Taxonomy" id="573508"/>
    <lineage>
        <taxon>Eukaryota</taxon>
        <taxon>Fungi</taxon>
        <taxon>Dikarya</taxon>
        <taxon>Ascomycota</taxon>
        <taxon>Pezizomycotina</taxon>
        <taxon>Eurotiomycetes</taxon>
        <taxon>Eurotiomycetidae</taxon>
        <taxon>Eurotiales</taxon>
        <taxon>Aspergillaceae</taxon>
        <taxon>Aspergillus</taxon>
        <taxon>Aspergillus subgen. Aspergillus</taxon>
    </lineage>
</organism>
<feature type="domain" description="DUF7613" evidence="6">
    <location>
        <begin position="851"/>
        <end position="1005"/>
    </location>
</feature>
<feature type="region of interest" description="Disordered" evidence="3">
    <location>
        <begin position="214"/>
        <end position="378"/>
    </location>
</feature>
<dbReference type="VEuPathDB" id="FungiDB:SI65_06120"/>
<evidence type="ECO:0000259" key="7">
    <source>
        <dbReference type="Pfam" id="PF24589"/>
    </source>
</evidence>
<accession>A0A1E3BBD5</accession>
<dbReference type="InterPro" id="IPR015422">
    <property type="entry name" value="PyrdxlP-dep_Trfase_small"/>
</dbReference>
<dbReference type="GO" id="GO:0019346">
    <property type="term" value="P:transsulfuration"/>
    <property type="evidence" value="ECO:0007669"/>
    <property type="project" value="InterPro"/>
</dbReference>
<evidence type="ECO:0000259" key="6">
    <source>
        <dbReference type="Pfam" id="PF24588"/>
    </source>
</evidence>
<evidence type="ECO:0000313" key="9">
    <source>
        <dbReference type="Proteomes" id="UP000094569"/>
    </source>
</evidence>
<dbReference type="STRING" id="573508.A0A1E3BBD5"/>
<feature type="compositionally biased region" description="Polar residues" evidence="3">
    <location>
        <begin position="53"/>
        <end position="91"/>
    </location>
</feature>
<evidence type="ECO:0000256" key="3">
    <source>
        <dbReference type="SAM" id="MobiDB-lite"/>
    </source>
</evidence>
<dbReference type="Pfam" id="PF01053">
    <property type="entry name" value="Cys_Met_Meta_PP"/>
    <property type="match status" value="1"/>
</dbReference>
<dbReference type="InterPro" id="IPR015421">
    <property type="entry name" value="PyrdxlP-dep_Trfase_major"/>
</dbReference>
<evidence type="ECO:0000313" key="8">
    <source>
        <dbReference type="EMBL" id="ODM18249.1"/>
    </source>
</evidence>
<dbReference type="InterPro" id="IPR056033">
    <property type="entry name" value="DUF7614"/>
</dbReference>
<feature type="compositionally biased region" description="Polar residues" evidence="3">
    <location>
        <begin position="290"/>
        <end position="303"/>
    </location>
</feature>
<evidence type="ECO:0000259" key="5">
    <source>
        <dbReference type="Pfam" id="PF24587"/>
    </source>
</evidence>
<name>A0A1E3BBD5_ASPCR</name>
<comment type="cofactor">
    <cofactor evidence="1">
        <name>pyridoxal 5'-phosphate</name>
        <dbReference type="ChEBI" id="CHEBI:597326"/>
    </cofactor>
</comment>
<dbReference type="Pfam" id="PF24586">
    <property type="entry name" value="DUF7611"/>
    <property type="match status" value="1"/>
</dbReference>
<feature type="compositionally biased region" description="Basic and acidic residues" evidence="3">
    <location>
        <begin position="356"/>
        <end position="367"/>
    </location>
</feature>
<dbReference type="InterPro" id="IPR056030">
    <property type="entry name" value="DUF7611"/>
</dbReference>
<evidence type="ECO:0000259" key="4">
    <source>
        <dbReference type="Pfam" id="PF24586"/>
    </source>
</evidence>
<feature type="domain" description="DUF7611" evidence="4">
    <location>
        <begin position="560"/>
        <end position="714"/>
    </location>
</feature>
<dbReference type="Pfam" id="PF24589">
    <property type="entry name" value="DUF7614"/>
    <property type="match status" value="1"/>
</dbReference>
<dbReference type="PROSITE" id="PS00868">
    <property type="entry name" value="CYS_MET_METAB_PP"/>
    <property type="match status" value="1"/>
</dbReference>
<dbReference type="InterPro" id="IPR000277">
    <property type="entry name" value="Cys/Met-Metab_PyrdxlP-dep_enz"/>
</dbReference>
<evidence type="ECO:0000256" key="2">
    <source>
        <dbReference type="ARBA" id="ARBA00022898"/>
    </source>
</evidence>
<dbReference type="FunFam" id="3.90.1150.10:FF:000066">
    <property type="entry name" value="Putative cystathionine beta-lyase"/>
    <property type="match status" value="1"/>
</dbReference>
<evidence type="ECO:0008006" key="10">
    <source>
        <dbReference type="Google" id="ProtNLM"/>
    </source>
</evidence>
<feature type="domain" description="DUF7614" evidence="7">
    <location>
        <begin position="1011"/>
        <end position="1138"/>
    </location>
</feature>
<protein>
    <recommendedName>
        <fullName evidence="10">Cystathionine gamma-synthase</fullName>
    </recommendedName>
</protein>
<dbReference type="Gene3D" id="3.40.640.10">
    <property type="entry name" value="Type I PLP-dependent aspartate aminotransferase-like (Major domain)"/>
    <property type="match status" value="1"/>
</dbReference>
<reference evidence="8 9" key="1">
    <citation type="journal article" date="2016" name="BMC Genomics">
        <title>Comparative genomic and transcriptomic analyses of the Fuzhuan brick tea-fermentation fungus Aspergillus cristatus.</title>
        <authorList>
            <person name="Ge Y."/>
            <person name="Wang Y."/>
            <person name="Liu Y."/>
            <person name="Tan Y."/>
            <person name="Ren X."/>
            <person name="Zhang X."/>
            <person name="Hyde K.D."/>
            <person name="Liu Y."/>
            <person name="Liu Z."/>
        </authorList>
    </citation>
    <scope>NUCLEOTIDE SEQUENCE [LARGE SCALE GENOMIC DNA]</scope>
    <source>
        <strain evidence="8 9">GZAAS20.1005</strain>
    </source>
</reference>
<keyword evidence="2" id="KW-0663">Pyridoxal phosphate</keyword>
<dbReference type="Pfam" id="PF24587">
    <property type="entry name" value="DUF7612"/>
    <property type="match status" value="1"/>
</dbReference>
<dbReference type="SUPFAM" id="SSF53383">
    <property type="entry name" value="PLP-dependent transferases"/>
    <property type="match status" value="1"/>
</dbReference>
<dbReference type="InterPro" id="IPR056031">
    <property type="entry name" value="DUF7612"/>
</dbReference>
<dbReference type="InterPro" id="IPR054542">
    <property type="entry name" value="Cys_met_metab_PP"/>
</dbReference>
<dbReference type="InterPro" id="IPR015424">
    <property type="entry name" value="PyrdxlP-dep_Trfase"/>
</dbReference>
<dbReference type="PANTHER" id="PTHR11808:SF35">
    <property type="entry name" value="CYSTATHIONINE GAMMA-SYNTHASE (AFU_ORTHOLOGUE AFUA_7G01590)"/>
    <property type="match status" value="1"/>
</dbReference>
<feature type="domain" description="DUF7612" evidence="5">
    <location>
        <begin position="716"/>
        <end position="846"/>
    </location>
</feature>
<dbReference type="PANTHER" id="PTHR11808">
    <property type="entry name" value="TRANS-SULFURATION ENZYME FAMILY MEMBER"/>
    <property type="match status" value="1"/>
</dbReference>
<dbReference type="EMBL" id="JXNT01000006">
    <property type="protein sequence ID" value="ODM18249.1"/>
    <property type="molecule type" value="Genomic_DNA"/>
</dbReference>
<dbReference type="Proteomes" id="UP000094569">
    <property type="component" value="Unassembled WGS sequence"/>
</dbReference>
<comment type="caution">
    <text evidence="8">The sequence shown here is derived from an EMBL/GenBank/DDBJ whole genome shotgun (WGS) entry which is preliminary data.</text>
</comment>
<dbReference type="GO" id="GO:0016846">
    <property type="term" value="F:carbon-sulfur lyase activity"/>
    <property type="evidence" value="ECO:0007669"/>
    <property type="project" value="TreeGrafter"/>
</dbReference>
<dbReference type="InterPro" id="IPR056032">
    <property type="entry name" value="DUF7613"/>
</dbReference>
<dbReference type="OrthoDB" id="4356615at2759"/>